<dbReference type="GO" id="GO:0051301">
    <property type="term" value="P:cell division"/>
    <property type="evidence" value="ECO:0007669"/>
    <property type="project" value="InterPro"/>
</dbReference>
<dbReference type="GO" id="GO:0071555">
    <property type="term" value="P:cell wall organization"/>
    <property type="evidence" value="ECO:0007669"/>
    <property type="project" value="UniProtKB-KW"/>
</dbReference>
<reference evidence="13" key="1">
    <citation type="submission" date="2011-04" db="EMBL/GenBank/DDBJ databases">
        <title>The complete genome of Treponema brennaborense DSM 12168.</title>
        <authorList>
            <person name="Lucas S."/>
            <person name="Han J."/>
            <person name="Lapidus A."/>
            <person name="Bruce D."/>
            <person name="Goodwin L."/>
            <person name="Pitluck S."/>
            <person name="Peters L."/>
            <person name="Kyrpides N."/>
            <person name="Mavromatis K."/>
            <person name="Ivanova N."/>
            <person name="Mikhailova N."/>
            <person name="Pagani I."/>
            <person name="Teshima H."/>
            <person name="Detter J.C."/>
            <person name="Tapia R."/>
            <person name="Han C."/>
            <person name="Land M."/>
            <person name="Hauser L."/>
            <person name="Markowitz V."/>
            <person name="Cheng J.-F."/>
            <person name="Hugenholtz P."/>
            <person name="Woyke T."/>
            <person name="Wu D."/>
            <person name="Gronow S."/>
            <person name="Wellnitz S."/>
            <person name="Brambilla E."/>
            <person name="Klenk H.-P."/>
            <person name="Eisen J.A."/>
        </authorList>
    </citation>
    <scope>NUCLEOTIDE SEQUENCE [LARGE SCALE GENOMIC DNA]</scope>
    <source>
        <strain evidence="13">DSM 12168 / CIP 105900 / DD5/3</strain>
    </source>
</reference>
<feature type="transmembrane region" description="Helical" evidence="11">
    <location>
        <begin position="44"/>
        <end position="64"/>
    </location>
</feature>
<feature type="transmembrane region" description="Helical" evidence="11">
    <location>
        <begin position="371"/>
        <end position="397"/>
    </location>
</feature>
<evidence type="ECO:0000256" key="11">
    <source>
        <dbReference type="HAMAP-Rule" id="MF_02079"/>
    </source>
</evidence>
<dbReference type="OrthoDB" id="9812661at2"/>
<evidence type="ECO:0000256" key="1">
    <source>
        <dbReference type="ARBA" id="ARBA00004141"/>
    </source>
</evidence>
<evidence type="ECO:0000256" key="8">
    <source>
        <dbReference type="ARBA" id="ARBA00022989"/>
    </source>
</evidence>
<feature type="transmembrane region" description="Helical" evidence="11">
    <location>
        <begin position="106"/>
        <end position="126"/>
    </location>
</feature>
<evidence type="ECO:0000256" key="5">
    <source>
        <dbReference type="ARBA" id="ARBA00022692"/>
    </source>
</evidence>
<dbReference type="UniPathway" id="UPA00219"/>
<dbReference type="GO" id="GO:0015648">
    <property type="term" value="F:lipid-linked peptidoglycan transporter activity"/>
    <property type="evidence" value="ECO:0007669"/>
    <property type="project" value="TreeGrafter"/>
</dbReference>
<dbReference type="PANTHER" id="PTHR30474">
    <property type="entry name" value="CELL CYCLE PROTEIN"/>
    <property type="match status" value="1"/>
</dbReference>
<feature type="transmembrane region" description="Helical" evidence="11">
    <location>
        <begin position="161"/>
        <end position="177"/>
    </location>
</feature>
<evidence type="ECO:0000256" key="10">
    <source>
        <dbReference type="ARBA" id="ARBA00023316"/>
    </source>
</evidence>
<gene>
    <name evidence="11" type="primary">rodA</name>
    <name evidence="12" type="ordered locus">Trebr_1355</name>
</gene>
<dbReference type="HAMAP" id="MF_02079">
    <property type="entry name" value="PGT_RodA"/>
    <property type="match status" value="1"/>
</dbReference>
<keyword evidence="4 11" id="KW-0808">Transferase</keyword>
<keyword evidence="3 11" id="KW-0328">Glycosyltransferase</keyword>
<feature type="transmembrane region" description="Helical" evidence="11">
    <location>
        <begin position="182"/>
        <end position="201"/>
    </location>
</feature>
<feature type="transmembrane region" description="Helical" evidence="11">
    <location>
        <begin position="341"/>
        <end position="364"/>
    </location>
</feature>
<dbReference type="PANTHER" id="PTHR30474:SF1">
    <property type="entry name" value="PEPTIDOGLYCAN GLYCOSYLTRANSFERASE MRDB"/>
    <property type="match status" value="1"/>
</dbReference>
<dbReference type="RefSeq" id="WP_013758484.1">
    <property type="nucleotide sequence ID" value="NC_015500.1"/>
</dbReference>
<keyword evidence="8 11" id="KW-1133">Transmembrane helix</keyword>
<dbReference type="HOGENOM" id="CLU_029243_2_2_12"/>
<dbReference type="EMBL" id="CP002696">
    <property type="protein sequence ID" value="AEE16779.1"/>
    <property type="molecule type" value="Genomic_DNA"/>
</dbReference>
<evidence type="ECO:0000256" key="9">
    <source>
        <dbReference type="ARBA" id="ARBA00023136"/>
    </source>
</evidence>
<dbReference type="NCBIfam" id="TIGR02210">
    <property type="entry name" value="rodA_shape"/>
    <property type="match status" value="1"/>
</dbReference>
<dbReference type="InterPro" id="IPR001182">
    <property type="entry name" value="FtsW/RodA"/>
</dbReference>
<feature type="transmembrane region" description="Helical" evidence="11">
    <location>
        <begin position="250"/>
        <end position="272"/>
    </location>
</feature>
<evidence type="ECO:0000313" key="13">
    <source>
        <dbReference type="Proteomes" id="UP000006546"/>
    </source>
</evidence>
<dbReference type="GO" id="GO:0009252">
    <property type="term" value="P:peptidoglycan biosynthetic process"/>
    <property type="evidence" value="ECO:0007669"/>
    <property type="project" value="UniProtKB-UniRule"/>
</dbReference>
<keyword evidence="5 11" id="KW-0812">Transmembrane</keyword>
<dbReference type="InterPro" id="IPR018365">
    <property type="entry name" value="Cell_cycle_FtsW-rel_CS"/>
</dbReference>
<keyword evidence="9 11" id="KW-0472">Membrane</keyword>
<comment type="pathway">
    <text evidence="11">Cell wall biogenesis; peptidoglycan biosynthesis.</text>
</comment>
<dbReference type="PROSITE" id="PS00428">
    <property type="entry name" value="FTSW_RODA_SPOVE"/>
    <property type="match status" value="1"/>
</dbReference>
<keyword evidence="2 11" id="KW-1003">Cell membrane</keyword>
<evidence type="ECO:0000256" key="6">
    <source>
        <dbReference type="ARBA" id="ARBA00022960"/>
    </source>
</evidence>
<comment type="catalytic activity">
    <reaction evidence="11">
        <text>[GlcNAc-(1-&gt;4)-Mur2Ac(oyl-L-Ala-gamma-D-Glu-L-Lys-D-Ala-D-Ala)](n)-di-trans,octa-cis-undecaprenyl diphosphate + beta-D-GlcNAc-(1-&gt;4)-Mur2Ac(oyl-L-Ala-gamma-D-Glu-L-Lys-D-Ala-D-Ala)-di-trans,octa-cis-undecaprenyl diphosphate = [GlcNAc-(1-&gt;4)-Mur2Ac(oyl-L-Ala-gamma-D-Glu-L-Lys-D-Ala-D-Ala)](n+1)-di-trans,octa-cis-undecaprenyl diphosphate + di-trans,octa-cis-undecaprenyl diphosphate + H(+)</text>
        <dbReference type="Rhea" id="RHEA:23708"/>
        <dbReference type="Rhea" id="RHEA-COMP:9602"/>
        <dbReference type="Rhea" id="RHEA-COMP:9603"/>
        <dbReference type="ChEBI" id="CHEBI:15378"/>
        <dbReference type="ChEBI" id="CHEBI:58405"/>
        <dbReference type="ChEBI" id="CHEBI:60033"/>
        <dbReference type="ChEBI" id="CHEBI:78435"/>
        <dbReference type="EC" id="2.4.99.28"/>
    </reaction>
</comment>
<keyword evidence="7 11" id="KW-0573">Peptidoglycan synthesis</keyword>
<feature type="transmembrane region" description="Helical" evidence="11">
    <location>
        <begin position="403"/>
        <end position="428"/>
    </location>
</feature>
<feature type="transmembrane region" description="Helical" evidence="11">
    <location>
        <begin position="138"/>
        <end position="155"/>
    </location>
</feature>
<feature type="transmembrane region" description="Helical" evidence="11">
    <location>
        <begin position="12"/>
        <end position="32"/>
    </location>
</feature>
<dbReference type="KEGG" id="tbe:Trebr_1355"/>
<name>F4LMN2_TREBD</name>
<feature type="transmembrane region" description="Helical" evidence="11">
    <location>
        <begin position="76"/>
        <end position="94"/>
    </location>
</feature>
<dbReference type="AlphaFoldDB" id="F4LMN2"/>
<accession>F4LMN2</accession>
<dbReference type="Pfam" id="PF01098">
    <property type="entry name" value="FTSW_RODA_SPOVE"/>
    <property type="match status" value="2"/>
</dbReference>
<proteinExistence type="inferred from homology"/>
<keyword evidence="6 11" id="KW-0133">Cell shape</keyword>
<comment type="similarity">
    <text evidence="11">Belongs to the SEDS family. MrdB/RodA subfamily.</text>
</comment>
<organism evidence="12 13">
    <name type="scientific">Treponema brennaborense (strain DSM 12168 / CIP 105900 / DD5/3)</name>
    <dbReference type="NCBI Taxonomy" id="906968"/>
    <lineage>
        <taxon>Bacteria</taxon>
        <taxon>Pseudomonadati</taxon>
        <taxon>Spirochaetota</taxon>
        <taxon>Spirochaetia</taxon>
        <taxon>Spirochaetales</taxon>
        <taxon>Treponemataceae</taxon>
        <taxon>Treponema</taxon>
    </lineage>
</organism>
<dbReference type="Proteomes" id="UP000006546">
    <property type="component" value="Chromosome"/>
</dbReference>
<dbReference type="InterPro" id="IPR011923">
    <property type="entry name" value="RodA/MrdB"/>
</dbReference>
<sequence>MKLHFLSLFDFILFFCVLLLTGFGIAFIYSSGINSSGISVSNEYIKQLIFAGTGIILMITTAVLDYRKFMRHAPKFFIGLVVILLYTVFFGKYVNGARSWLGIGDLGIQPSEFCKIIYIIFLAWYLERSDSVAPRRRFIWSLCIMLVPLLLILLQPDLGTASVYIPIFLVMCFMAGIPVRYLMMVFCAGLLTVVFTVLPVWEAEIARRSIPWIKIFTNDRIRFIIIIAAGSISLIGIIGNALFKNKYYYWIAYAFGIITFALAASIAAAHVLKPYQIKRLIVFIDPNCDPLGAGWNIIQSKVAIGSGNLFGQGFLNGTQSHYRFLPQQSTDFIFSILSEEWGFLGSAVVFFVYFIMLFRIIVIIRNTKNLYGYYISSGILAMFFFHFVVNVGMVMGIMPITGIPLLFLSYGGSSLWTGMICVGLLMSINFRQMNFSY</sequence>
<protein>
    <recommendedName>
        <fullName evidence="11">Peptidoglycan glycosyltransferase RodA</fullName>
        <shortName evidence="11">PGT</shortName>
        <ecNumber evidence="11">2.4.99.28</ecNumber>
    </recommendedName>
    <alternativeName>
        <fullName evidence="11">Cell elongation protein RodA</fullName>
    </alternativeName>
    <alternativeName>
        <fullName evidence="11">Cell wall polymerase</fullName>
    </alternativeName>
    <alternativeName>
        <fullName evidence="11">Peptidoglycan polymerase</fullName>
        <shortName evidence="11">PG polymerase</shortName>
    </alternativeName>
</protein>
<comment type="subcellular location">
    <subcellularLocation>
        <location evidence="11">Cell inner membrane</location>
        <topology evidence="11">Multi-pass membrane protein</topology>
    </subcellularLocation>
    <subcellularLocation>
        <location evidence="1">Membrane</location>
        <topology evidence="1">Multi-pass membrane protein</topology>
    </subcellularLocation>
</comment>
<evidence type="ECO:0000256" key="3">
    <source>
        <dbReference type="ARBA" id="ARBA00022676"/>
    </source>
</evidence>
<dbReference type="GO" id="GO:0032153">
    <property type="term" value="C:cell division site"/>
    <property type="evidence" value="ECO:0007669"/>
    <property type="project" value="TreeGrafter"/>
</dbReference>
<feature type="transmembrane region" description="Helical" evidence="11">
    <location>
        <begin position="221"/>
        <end position="243"/>
    </location>
</feature>
<keyword evidence="11" id="KW-0997">Cell inner membrane</keyword>
<dbReference type="GO" id="GO:0005886">
    <property type="term" value="C:plasma membrane"/>
    <property type="evidence" value="ECO:0007669"/>
    <property type="project" value="UniProtKB-SubCell"/>
</dbReference>
<dbReference type="eggNOG" id="COG0772">
    <property type="taxonomic scope" value="Bacteria"/>
</dbReference>
<dbReference type="STRING" id="906968.Trebr_1355"/>
<comment type="function">
    <text evidence="11">Peptidoglycan polymerase that is essential for cell wall elongation.</text>
</comment>
<evidence type="ECO:0000313" key="12">
    <source>
        <dbReference type="EMBL" id="AEE16779.1"/>
    </source>
</evidence>
<keyword evidence="10 11" id="KW-0961">Cell wall biogenesis/degradation</keyword>
<dbReference type="GO" id="GO:0008955">
    <property type="term" value="F:peptidoglycan glycosyltransferase activity"/>
    <property type="evidence" value="ECO:0007669"/>
    <property type="project" value="UniProtKB-UniRule"/>
</dbReference>
<evidence type="ECO:0000256" key="4">
    <source>
        <dbReference type="ARBA" id="ARBA00022679"/>
    </source>
</evidence>
<evidence type="ECO:0000256" key="7">
    <source>
        <dbReference type="ARBA" id="ARBA00022984"/>
    </source>
</evidence>
<dbReference type="NCBIfam" id="NF037961">
    <property type="entry name" value="RodA_shape"/>
    <property type="match status" value="1"/>
</dbReference>
<evidence type="ECO:0000256" key="2">
    <source>
        <dbReference type="ARBA" id="ARBA00022475"/>
    </source>
</evidence>
<dbReference type="EC" id="2.4.99.28" evidence="11"/>
<dbReference type="GO" id="GO:0008360">
    <property type="term" value="P:regulation of cell shape"/>
    <property type="evidence" value="ECO:0007669"/>
    <property type="project" value="UniProtKB-KW"/>
</dbReference>
<keyword evidence="13" id="KW-1185">Reference proteome</keyword>